<protein>
    <recommendedName>
        <fullName evidence="3">BEN domain-containing protein</fullName>
    </recommendedName>
</protein>
<name>A0A2A4K2B5_HELVI</name>
<accession>A0A2A4K2B5</accession>
<dbReference type="AlphaFoldDB" id="A0A2A4K2B5"/>
<dbReference type="EMBL" id="NWSH01000277">
    <property type="protein sequence ID" value="PCG77820.1"/>
    <property type="molecule type" value="Genomic_DNA"/>
</dbReference>
<reference evidence="2" key="1">
    <citation type="submission" date="2017-09" db="EMBL/GenBank/DDBJ databases">
        <title>Contemporary evolution of a Lepidopteran species, Heliothis virescens, in response to modern agricultural practices.</title>
        <authorList>
            <person name="Fritz M.L."/>
            <person name="Deyonke A.M."/>
            <person name="Papanicolaou A."/>
            <person name="Micinski S."/>
            <person name="Westbrook J."/>
            <person name="Gould F."/>
        </authorList>
    </citation>
    <scope>NUCLEOTIDE SEQUENCE [LARGE SCALE GENOMIC DNA]</scope>
    <source>
        <strain evidence="2">HvINT-</strain>
        <tissue evidence="2">Whole body</tissue>
    </source>
</reference>
<gene>
    <name evidence="2" type="ORF">B5V51_6235</name>
</gene>
<organism evidence="2">
    <name type="scientific">Heliothis virescens</name>
    <name type="common">Tobacco budworm moth</name>
    <dbReference type="NCBI Taxonomy" id="7102"/>
    <lineage>
        <taxon>Eukaryota</taxon>
        <taxon>Metazoa</taxon>
        <taxon>Ecdysozoa</taxon>
        <taxon>Arthropoda</taxon>
        <taxon>Hexapoda</taxon>
        <taxon>Insecta</taxon>
        <taxon>Pterygota</taxon>
        <taxon>Neoptera</taxon>
        <taxon>Endopterygota</taxon>
        <taxon>Lepidoptera</taxon>
        <taxon>Glossata</taxon>
        <taxon>Ditrysia</taxon>
        <taxon>Noctuoidea</taxon>
        <taxon>Noctuidae</taxon>
        <taxon>Heliothinae</taxon>
        <taxon>Heliothis</taxon>
    </lineage>
</organism>
<comment type="caution">
    <text evidence="2">The sequence shown here is derived from an EMBL/GenBank/DDBJ whole genome shotgun (WGS) entry which is preliminary data.</text>
</comment>
<feature type="region of interest" description="Disordered" evidence="1">
    <location>
        <begin position="138"/>
        <end position="171"/>
    </location>
</feature>
<evidence type="ECO:0000313" key="2">
    <source>
        <dbReference type="EMBL" id="PCG77820.1"/>
    </source>
</evidence>
<evidence type="ECO:0008006" key="3">
    <source>
        <dbReference type="Google" id="ProtNLM"/>
    </source>
</evidence>
<evidence type="ECO:0000256" key="1">
    <source>
        <dbReference type="SAM" id="MobiDB-lite"/>
    </source>
</evidence>
<proteinExistence type="predicted"/>
<feature type="compositionally biased region" description="Basic residues" evidence="1">
    <location>
        <begin position="108"/>
        <end position="117"/>
    </location>
</feature>
<feature type="region of interest" description="Disordered" evidence="1">
    <location>
        <begin position="103"/>
        <end position="126"/>
    </location>
</feature>
<feature type="compositionally biased region" description="Basic and acidic residues" evidence="1">
    <location>
        <begin position="327"/>
        <end position="339"/>
    </location>
</feature>
<feature type="region of interest" description="Disordered" evidence="1">
    <location>
        <begin position="323"/>
        <end position="382"/>
    </location>
</feature>
<sequence>MPQSSHSDFIVVDCQKAPNGKENSHVCVPRSWIRCEMGGKRVAIVYPCEDEARTAARVRNQEAPDDAWTYYIGDIKCETNSYEYGSTIVQTVLLYNEYLRDTNQTNNQKRKEKKPKKQPLAEQKDSLKVRIKLPKASLEKRKKKSKSKSNISKSPNYEIITEPTVTSDREPISENILNTEENISTQPEGTHITTEFSIPTSTANKSTAQTPKTPIESKIDEMIQSYLPETTLKHIPINTPSSKNQQNAENLEMDIDNESLATNLAFPKLTPEEREFIINLETEQKNTIFNIRILVLFVKNLYIKVHENKKTLDQIISKYGPSTIVTERQKQPEPSKNPEETPQDIEMANETDTPVTSTETLEEVESPLPTSTTAEPVTDKGKEVKKEKINWILRHPDPSKGLVELGKHTGIYVSADGLNKCKENCNSVESFAKSLLPEVFTKDRNTEIKGKIMRPPMYFPAKIALVNYAMEYGQHVGWQDMEFEMILNSLRDVLHDDLDFPAGSAHNNQCCMCLKQCCGTVH</sequence>